<dbReference type="EMBL" id="CAJOBC010102352">
    <property type="protein sequence ID" value="CAF4479460.1"/>
    <property type="molecule type" value="Genomic_DNA"/>
</dbReference>
<keyword evidence="9" id="KW-0407">Ion channel</keyword>
<evidence type="ECO:0000256" key="7">
    <source>
        <dbReference type="ARBA" id="ARBA00023136"/>
    </source>
</evidence>
<gene>
    <name evidence="12" type="ORF">GPM918_LOCUS42501</name>
    <name evidence="13" type="ORF">SRO942_LOCUS43745</name>
</gene>
<dbReference type="GO" id="GO:0004931">
    <property type="term" value="F:extracellularly ATP-gated monoatomic cation channel activity"/>
    <property type="evidence" value="ECO:0007669"/>
    <property type="project" value="TreeGrafter"/>
</dbReference>
<comment type="similarity">
    <text evidence="2">Belongs to the P2X receptor family.</text>
</comment>
<dbReference type="Proteomes" id="UP000663829">
    <property type="component" value="Unassembled WGS sequence"/>
</dbReference>
<dbReference type="Pfam" id="PF00864">
    <property type="entry name" value="P2X_receptor"/>
    <property type="match status" value="1"/>
</dbReference>
<evidence type="ECO:0000313" key="13">
    <source>
        <dbReference type="EMBL" id="CAF4479460.1"/>
    </source>
</evidence>
<keyword evidence="3" id="KW-0813">Transport</keyword>
<dbReference type="GO" id="GO:0012505">
    <property type="term" value="C:endomembrane system"/>
    <property type="evidence" value="ECO:0007669"/>
    <property type="project" value="UniProtKB-SubCell"/>
</dbReference>
<evidence type="ECO:0000313" key="12">
    <source>
        <dbReference type="EMBL" id="CAF1601871.1"/>
    </source>
</evidence>
<keyword evidence="4 11" id="KW-0812">Transmembrane</keyword>
<evidence type="ECO:0000256" key="11">
    <source>
        <dbReference type="SAM" id="Phobius"/>
    </source>
</evidence>
<organism evidence="12 14">
    <name type="scientific">Didymodactylos carnosus</name>
    <dbReference type="NCBI Taxonomy" id="1234261"/>
    <lineage>
        <taxon>Eukaryota</taxon>
        <taxon>Metazoa</taxon>
        <taxon>Spiralia</taxon>
        <taxon>Gnathifera</taxon>
        <taxon>Rotifera</taxon>
        <taxon>Eurotatoria</taxon>
        <taxon>Bdelloidea</taxon>
        <taxon>Philodinida</taxon>
        <taxon>Philodinidae</taxon>
        <taxon>Didymodactylos</taxon>
    </lineage>
</organism>
<accession>A0A816ATN4</accession>
<dbReference type="EMBL" id="CAJNOQ010035915">
    <property type="protein sequence ID" value="CAF1601871.1"/>
    <property type="molecule type" value="Genomic_DNA"/>
</dbReference>
<keyword evidence="14" id="KW-1185">Reference proteome</keyword>
<evidence type="ECO:0000256" key="8">
    <source>
        <dbReference type="ARBA" id="ARBA00023286"/>
    </source>
</evidence>
<dbReference type="InterPro" id="IPR059116">
    <property type="entry name" value="P2X_receptor"/>
</dbReference>
<protein>
    <recommendedName>
        <fullName evidence="15">ATP receptor</fullName>
    </recommendedName>
</protein>
<keyword evidence="7 11" id="KW-0472">Membrane</keyword>
<feature type="transmembrane region" description="Helical" evidence="11">
    <location>
        <begin position="171"/>
        <end position="193"/>
    </location>
</feature>
<evidence type="ECO:0000256" key="9">
    <source>
        <dbReference type="ARBA" id="ARBA00023303"/>
    </source>
</evidence>
<dbReference type="AlphaFoldDB" id="A0A816ATN4"/>
<evidence type="ECO:0000256" key="3">
    <source>
        <dbReference type="ARBA" id="ARBA00022448"/>
    </source>
</evidence>
<keyword evidence="5 11" id="KW-1133">Transmembrane helix</keyword>
<evidence type="ECO:0008006" key="15">
    <source>
        <dbReference type="Google" id="ProtNLM"/>
    </source>
</evidence>
<evidence type="ECO:0000256" key="10">
    <source>
        <dbReference type="SAM" id="MobiDB-lite"/>
    </source>
</evidence>
<reference evidence="12" key="1">
    <citation type="submission" date="2021-02" db="EMBL/GenBank/DDBJ databases">
        <authorList>
            <person name="Nowell W R."/>
        </authorList>
    </citation>
    <scope>NUCLEOTIDE SEQUENCE</scope>
</reference>
<feature type="region of interest" description="Disordered" evidence="10">
    <location>
        <begin position="266"/>
        <end position="285"/>
    </location>
</feature>
<dbReference type="GO" id="GO:0070588">
    <property type="term" value="P:calcium ion transmembrane transport"/>
    <property type="evidence" value="ECO:0007669"/>
    <property type="project" value="TreeGrafter"/>
</dbReference>
<feature type="compositionally biased region" description="Basic residues" evidence="10">
    <location>
        <begin position="266"/>
        <end position="276"/>
    </location>
</feature>
<dbReference type="OrthoDB" id="494673at2759"/>
<evidence type="ECO:0000256" key="1">
    <source>
        <dbReference type="ARBA" id="ARBA00004308"/>
    </source>
</evidence>
<dbReference type="Proteomes" id="UP000681722">
    <property type="component" value="Unassembled WGS sequence"/>
</dbReference>
<feature type="non-terminal residue" evidence="12">
    <location>
        <position position="1"/>
    </location>
</feature>
<dbReference type="Gene3D" id="2.60.490.10">
    <property type="entry name" value="atp-gated p2x4 ion channel domain"/>
    <property type="match status" value="1"/>
</dbReference>
<evidence type="ECO:0000313" key="14">
    <source>
        <dbReference type="Proteomes" id="UP000663829"/>
    </source>
</evidence>
<keyword evidence="8" id="KW-1071">Ligand-gated ion channel</keyword>
<keyword evidence="6" id="KW-0406">Ion transport</keyword>
<evidence type="ECO:0000256" key="5">
    <source>
        <dbReference type="ARBA" id="ARBA00022989"/>
    </source>
</evidence>
<evidence type="ECO:0000256" key="4">
    <source>
        <dbReference type="ARBA" id="ARBA00022692"/>
    </source>
</evidence>
<sequence>WCPVEDDGAVPNLVSDALNFTVFVKNFIEFPMFNVIRKNIVDNMKTCVYDPDKNKECPIFRLKDIIDTVETDLDEREQMLKTGAVIRIKLEWNCNFDYEAKRCKPKYSFGRLDARLKEEAFSFGFNFRFASHWKRSKRYYRTLTKAFGLRLIISVSGHASKFDFITLTLNIGSLIGVFGLATFICDIVMLNFCKQADLYRQCIFQRVHISTLENSTTVDSNVLSSRYSDTSVDIGKININFKQKRSKTDTNFRNTRPFVIDTSYHQRPKRQLKHQKSTSLSHIIP</sequence>
<comment type="caution">
    <text evidence="12">The sequence shown here is derived from an EMBL/GenBank/DDBJ whole genome shotgun (WGS) entry which is preliminary data.</text>
</comment>
<name>A0A816ATN4_9BILA</name>
<dbReference type="GO" id="GO:0098794">
    <property type="term" value="C:postsynapse"/>
    <property type="evidence" value="ECO:0007669"/>
    <property type="project" value="GOC"/>
</dbReference>
<dbReference type="PANTHER" id="PTHR10125:SF31">
    <property type="entry name" value="P2X RECEPTOR E"/>
    <property type="match status" value="1"/>
</dbReference>
<evidence type="ECO:0000256" key="2">
    <source>
        <dbReference type="ARBA" id="ARBA00009848"/>
    </source>
</evidence>
<dbReference type="PANTHER" id="PTHR10125">
    <property type="entry name" value="P2X PURINOCEPTOR"/>
    <property type="match status" value="1"/>
</dbReference>
<proteinExistence type="inferred from homology"/>
<dbReference type="GO" id="GO:0016020">
    <property type="term" value="C:membrane"/>
    <property type="evidence" value="ECO:0007669"/>
    <property type="project" value="TreeGrafter"/>
</dbReference>
<dbReference type="InterPro" id="IPR027309">
    <property type="entry name" value="P2X_extracellular_dom_sf"/>
</dbReference>
<comment type="subcellular location">
    <subcellularLocation>
        <location evidence="1">Endomembrane system</location>
    </subcellularLocation>
</comment>
<evidence type="ECO:0000256" key="6">
    <source>
        <dbReference type="ARBA" id="ARBA00023065"/>
    </source>
</evidence>